<reference evidence="18" key="1">
    <citation type="journal article" date="2023" name="Mol. Phylogenet. Evol.">
        <title>Genome-scale phylogeny and comparative genomics of the fungal order Sordariales.</title>
        <authorList>
            <person name="Hensen N."/>
            <person name="Bonometti L."/>
            <person name="Westerberg I."/>
            <person name="Brannstrom I.O."/>
            <person name="Guillou S."/>
            <person name="Cros-Aarteil S."/>
            <person name="Calhoun S."/>
            <person name="Haridas S."/>
            <person name="Kuo A."/>
            <person name="Mondo S."/>
            <person name="Pangilinan J."/>
            <person name="Riley R."/>
            <person name="LaButti K."/>
            <person name="Andreopoulos B."/>
            <person name="Lipzen A."/>
            <person name="Chen C."/>
            <person name="Yan M."/>
            <person name="Daum C."/>
            <person name="Ng V."/>
            <person name="Clum A."/>
            <person name="Steindorff A."/>
            <person name="Ohm R.A."/>
            <person name="Martin F."/>
            <person name="Silar P."/>
            <person name="Natvig D.O."/>
            <person name="Lalanne C."/>
            <person name="Gautier V."/>
            <person name="Ament-Velasquez S.L."/>
            <person name="Kruys A."/>
            <person name="Hutchinson M.I."/>
            <person name="Powell A.J."/>
            <person name="Barry K."/>
            <person name="Miller A.N."/>
            <person name="Grigoriev I.V."/>
            <person name="Debuchy R."/>
            <person name="Gladieux P."/>
            <person name="Hiltunen Thoren M."/>
            <person name="Johannesson H."/>
        </authorList>
    </citation>
    <scope>NUCLEOTIDE SEQUENCE</scope>
    <source>
        <strain evidence="18">CBS 731.68</strain>
    </source>
</reference>
<dbReference type="InterPro" id="IPR005103">
    <property type="entry name" value="AA9_LPMO"/>
</dbReference>
<dbReference type="GO" id="GO:0004497">
    <property type="term" value="F:monooxygenase activity"/>
    <property type="evidence" value="ECO:0007669"/>
    <property type="project" value="UniProtKB-KW"/>
</dbReference>
<dbReference type="InterPro" id="IPR035971">
    <property type="entry name" value="CBD_sf"/>
</dbReference>
<keyword evidence="6" id="KW-0136">Cellulose degradation</keyword>
<dbReference type="Gene3D" id="2.70.50.70">
    <property type="match status" value="1"/>
</dbReference>
<evidence type="ECO:0000313" key="18">
    <source>
        <dbReference type="EMBL" id="KAK4123107.1"/>
    </source>
</evidence>
<keyword evidence="9" id="KW-0503">Monooxygenase</keyword>
<evidence type="ECO:0000256" key="14">
    <source>
        <dbReference type="ARBA" id="ARBA00045077"/>
    </source>
</evidence>
<evidence type="ECO:0000256" key="9">
    <source>
        <dbReference type="ARBA" id="ARBA00023033"/>
    </source>
</evidence>
<evidence type="ECO:0000256" key="11">
    <source>
        <dbReference type="ARBA" id="ARBA00023277"/>
    </source>
</evidence>
<dbReference type="SUPFAM" id="SSF57180">
    <property type="entry name" value="Cellulose-binding domain"/>
    <property type="match status" value="1"/>
</dbReference>
<comment type="similarity">
    <text evidence="13">Belongs to the polysaccharide monooxygenase AA9 family.</text>
</comment>
<evidence type="ECO:0000256" key="4">
    <source>
        <dbReference type="ARBA" id="ARBA00022723"/>
    </source>
</evidence>
<dbReference type="AlphaFoldDB" id="A0AAN6TYK6"/>
<accession>A0AAN6TYK6</accession>
<feature type="domain" description="CBM1" evidence="17">
    <location>
        <begin position="289"/>
        <end position="326"/>
    </location>
</feature>
<evidence type="ECO:0000256" key="16">
    <source>
        <dbReference type="SAM" id="SignalP"/>
    </source>
</evidence>
<keyword evidence="8" id="KW-0186">Copper</keyword>
<dbReference type="RefSeq" id="XP_062646878.1">
    <property type="nucleotide sequence ID" value="XM_062794698.1"/>
</dbReference>
<dbReference type="PROSITE" id="PS51164">
    <property type="entry name" value="CBM1_2"/>
    <property type="match status" value="1"/>
</dbReference>
<dbReference type="InterPro" id="IPR049892">
    <property type="entry name" value="AA9"/>
</dbReference>
<evidence type="ECO:0000259" key="17">
    <source>
        <dbReference type="PROSITE" id="PS51164"/>
    </source>
</evidence>
<keyword evidence="19" id="KW-1185">Reference proteome</keyword>
<feature type="chain" id="PRO_5042810137" description="lytic cellulose monooxygenase (C4-dehydrogenating)" evidence="16">
    <location>
        <begin position="19"/>
        <end position="326"/>
    </location>
</feature>
<dbReference type="InterPro" id="IPR000254">
    <property type="entry name" value="CBD"/>
</dbReference>
<dbReference type="CDD" id="cd21175">
    <property type="entry name" value="LPMO_AA9"/>
    <property type="match status" value="1"/>
</dbReference>
<evidence type="ECO:0000256" key="3">
    <source>
        <dbReference type="ARBA" id="ARBA00022525"/>
    </source>
</evidence>
<sequence>MKSFTIAALAALSGHAAAHATFQQLWVDGVDYGSQCARLPGSNSPVTDVSSTAIRCNAGSRAARAKCPVRAGGTVTVEMHQQNGDRSCANEAIGGAHHGPVIVYMSKVSDASTADGSSGWFKVFQDGWAKNPSGRVGDDDFWGTKDLNKCCGKMDVKIPADLAPGDYLLRAEAIALHTAGGSGGAQFYMTCYQLTVTGSGSASPPTVSFPGAYRASDPGILVNIHGALSGYTVPGPSVYAGGSTKTAGSACTGCESTCAVGSGPTATLTQAPPTSTATSTPGGGNPGGCTAAKYQQCGGTGYTGCTNCASGSTCSAVSPPHYSQCL</sequence>
<dbReference type="Pfam" id="PF00734">
    <property type="entry name" value="CBM_1"/>
    <property type="match status" value="1"/>
</dbReference>
<keyword evidence="5 16" id="KW-0732">Signal</keyword>
<dbReference type="GeneID" id="87831467"/>
<keyword evidence="10" id="KW-1015">Disulfide bond</keyword>
<feature type="signal peptide" evidence="16">
    <location>
        <begin position="1"/>
        <end position="18"/>
    </location>
</feature>
<protein>
    <recommendedName>
        <fullName evidence="15">lytic cellulose monooxygenase (C4-dehydrogenating)</fullName>
        <ecNumber evidence="15">1.14.99.56</ecNumber>
    </recommendedName>
</protein>
<comment type="subcellular location">
    <subcellularLocation>
        <location evidence="2">Secreted</location>
    </subcellularLocation>
</comment>
<organism evidence="18 19">
    <name type="scientific">Parathielavia appendiculata</name>
    <dbReference type="NCBI Taxonomy" id="2587402"/>
    <lineage>
        <taxon>Eukaryota</taxon>
        <taxon>Fungi</taxon>
        <taxon>Dikarya</taxon>
        <taxon>Ascomycota</taxon>
        <taxon>Pezizomycotina</taxon>
        <taxon>Sordariomycetes</taxon>
        <taxon>Sordariomycetidae</taxon>
        <taxon>Sordariales</taxon>
        <taxon>Chaetomiaceae</taxon>
        <taxon>Parathielavia</taxon>
    </lineage>
</organism>
<comment type="cofactor">
    <cofactor evidence="1">
        <name>Cu(2+)</name>
        <dbReference type="ChEBI" id="CHEBI:29036"/>
    </cofactor>
</comment>
<dbReference type="Proteomes" id="UP001302602">
    <property type="component" value="Unassembled WGS sequence"/>
</dbReference>
<evidence type="ECO:0000256" key="8">
    <source>
        <dbReference type="ARBA" id="ARBA00023008"/>
    </source>
</evidence>
<dbReference type="SMART" id="SM00236">
    <property type="entry name" value="fCBD"/>
    <property type="match status" value="1"/>
</dbReference>
<dbReference type="GO" id="GO:0046872">
    <property type="term" value="F:metal ion binding"/>
    <property type="evidence" value="ECO:0007669"/>
    <property type="project" value="UniProtKB-KW"/>
</dbReference>
<evidence type="ECO:0000256" key="5">
    <source>
        <dbReference type="ARBA" id="ARBA00022729"/>
    </source>
</evidence>
<evidence type="ECO:0000256" key="15">
    <source>
        <dbReference type="ARBA" id="ARBA00047174"/>
    </source>
</evidence>
<evidence type="ECO:0000256" key="12">
    <source>
        <dbReference type="ARBA" id="ARBA00023326"/>
    </source>
</evidence>
<dbReference type="GO" id="GO:0030245">
    <property type="term" value="P:cellulose catabolic process"/>
    <property type="evidence" value="ECO:0007669"/>
    <property type="project" value="UniProtKB-KW"/>
</dbReference>
<dbReference type="PANTHER" id="PTHR33353:SF9">
    <property type="entry name" value="ENDOGLUCANASE II"/>
    <property type="match status" value="1"/>
</dbReference>
<keyword evidence="12" id="KW-0624">Polysaccharide degradation</keyword>
<comment type="catalytic activity">
    <reaction evidence="14">
        <text>[(1-&gt;4)-beta-D-glucosyl]n+m + reduced acceptor + O2 = 4-dehydro-beta-D-glucosyl-[(1-&gt;4)-beta-D-glucosyl]n-1 + [(1-&gt;4)-beta-D-glucosyl]m + acceptor + H2O.</text>
        <dbReference type="EC" id="1.14.99.56"/>
    </reaction>
</comment>
<reference evidence="18" key="2">
    <citation type="submission" date="2023-05" db="EMBL/GenBank/DDBJ databases">
        <authorList>
            <consortium name="Lawrence Berkeley National Laboratory"/>
            <person name="Steindorff A."/>
            <person name="Hensen N."/>
            <person name="Bonometti L."/>
            <person name="Westerberg I."/>
            <person name="Brannstrom I.O."/>
            <person name="Guillou S."/>
            <person name="Cros-Aarteil S."/>
            <person name="Calhoun S."/>
            <person name="Haridas S."/>
            <person name="Kuo A."/>
            <person name="Mondo S."/>
            <person name="Pangilinan J."/>
            <person name="Riley R."/>
            <person name="Labutti K."/>
            <person name="Andreopoulos B."/>
            <person name="Lipzen A."/>
            <person name="Chen C."/>
            <person name="Yanf M."/>
            <person name="Daum C."/>
            <person name="Ng V."/>
            <person name="Clum A."/>
            <person name="Ohm R."/>
            <person name="Martin F."/>
            <person name="Silar P."/>
            <person name="Natvig D."/>
            <person name="Lalanne C."/>
            <person name="Gautier V."/>
            <person name="Ament-Velasquez S.L."/>
            <person name="Kruys A."/>
            <person name="Hutchinson M.I."/>
            <person name="Powell A.J."/>
            <person name="Barry K."/>
            <person name="Miller A.N."/>
            <person name="Grigoriev I.V."/>
            <person name="Debuchy R."/>
            <person name="Gladieux P."/>
            <person name="Thoren M.H."/>
            <person name="Johannesson H."/>
        </authorList>
    </citation>
    <scope>NUCLEOTIDE SEQUENCE</scope>
    <source>
        <strain evidence="18">CBS 731.68</strain>
    </source>
</reference>
<name>A0AAN6TYK6_9PEZI</name>
<evidence type="ECO:0000256" key="10">
    <source>
        <dbReference type="ARBA" id="ARBA00023157"/>
    </source>
</evidence>
<dbReference type="EC" id="1.14.99.56" evidence="15"/>
<dbReference type="GO" id="GO:0005576">
    <property type="term" value="C:extracellular region"/>
    <property type="evidence" value="ECO:0007669"/>
    <property type="project" value="UniProtKB-SubCell"/>
</dbReference>
<evidence type="ECO:0000313" key="19">
    <source>
        <dbReference type="Proteomes" id="UP001302602"/>
    </source>
</evidence>
<evidence type="ECO:0000256" key="13">
    <source>
        <dbReference type="ARBA" id="ARBA00044502"/>
    </source>
</evidence>
<keyword evidence="3" id="KW-0964">Secreted</keyword>
<keyword evidence="4" id="KW-0479">Metal-binding</keyword>
<keyword evidence="11" id="KW-0119">Carbohydrate metabolism</keyword>
<comment type="caution">
    <text evidence="18">The sequence shown here is derived from an EMBL/GenBank/DDBJ whole genome shotgun (WGS) entry which is preliminary data.</text>
</comment>
<gene>
    <name evidence="18" type="ORF">N657DRAFT_656424</name>
</gene>
<proteinExistence type="inferred from homology"/>
<dbReference type="Pfam" id="PF03443">
    <property type="entry name" value="AA9"/>
    <property type="match status" value="1"/>
</dbReference>
<keyword evidence="7" id="KW-0560">Oxidoreductase</keyword>
<evidence type="ECO:0000256" key="7">
    <source>
        <dbReference type="ARBA" id="ARBA00023002"/>
    </source>
</evidence>
<dbReference type="EMBL" id="MU853229">
    <property type="protein sequence ID" value="KAK4123107.1"/>
    <property type="molecule type" value="Genomic_DNA"/>
</dbReference>
<evidence type="ECO:0000256" key="6">
    <source>
        <dbReference type="ARBA" id="ARBA00023001"/>
    </source>
</evidence>
<evidence type="ECO:0000256" key="2">
    <source>
        <dbReference type="ARBA" id="ARBA00004613"/>
    </source>
</evidence>
<evidence type="ECO:0000256" key="1">
    <source>
        <dbReference type="ARBA" id="ARBA00001973"/>
    </source>
</evidence>
<dbReference type="PANTHER" id="PTHR33353">
    <property type="entry name" value="PUTATIVE (AFU_ORTHOLOGUE AFUA_1G12560)-RELATED"/>
    <property type="match status" value="1"/>
</dbReference>
<dbReference type="GO" id="GO:0030248">
    <property type="term" value="F:cellulose binding"/>
    <property type="evidence" value="ECO:0007669"/>
    <property type="project" value="InterPro"/>
</dbReference>